<dbReference type="Proteomes" id="UP001469553">
    <property type="component" value="Unassembled WGS sequence"/>
</dbReference>
<evidence type="ECO:0000313" key="2">
    <source>
        <dbReference type="Proteomes" id="UP001469553"/>
    </source>
</evidence>
<gene>
    <name evidence="1" type="ORF">AMECASPLE_027005</name>
</gene>
<accession>A0ABV0XI07</accession>
<evidence type="ECO:0000313" key="1">
    <source>
        <dbReference type="EMBL" id="MEQ2281108.1"/>
    </source>
</evidence>
<sequence>MLDSMTARCPPAVAVKISFNHHASTTVLHSWYVVFVLTCSHTSIPKRHGSSSQIELCKTNILILILEETGLFYYLGVWLSHSVKCFETKCCVLNCNPKKTVKALFPSYNEYT</sequence>
<comment type="caution">
    <text evidence="1">The sequence shown here is derived from an EMBL/GenBank/DDBJ whole genome shotgun (WGS) entry which is preliminary data.</text>
</comment>
<name>A0ABV0XI07_9TELE</name>
<proteinExistence type="predicted"/>
<organism evidence="1 2">
    <name type="scientific">Ameca splendens</name>
    <dbReference type="NCBI Taxonomy" id="208324"/>
    <lineage>
        <taxon>Eukaryota</taxon>
        <taxon>Metazoa</taxon>
        <taxon>Chordata</taxon>
        <taxon>Craniata</taxon>
        <taxon>Vertebrata</taxon>
        <taxon>Euteleostomi</taxon>
        <taxon>Actinopterygii</taxon>
        <taxon>Neopterygii</taxon>
        <taxon>Teleostei</taxon>
        <taxon>Neoteleostei</taxon>
        <taxon>Acanthomorphata</taxon>
        <taxon>Ovalentaria</taxon>
        <taxon>Atherinomorphae</taxon>
        <taxon>Cyprinodontiformes</taxon>
        <taxon>Goodeidae</taxon>
        <taxon>Ameca</taxon>
    </lineage>
</organism>
<protein>
    <submittedName>
        <fullName evidence="1">Uncharacterized protein</fullName>
    </submittedName>
</protein>
<reference evidence="1 2" key="1">
    <citation type="submission" date="2021-06" db="EMBL/GenBank/DDBJ databases">
        <authorList>
            <person name="Palmer J.M."/>
        </authorList>
    </citation>
    <scope>NUCLEOTIDE SEQUENCE [LARGE SCALE GENOMIC DNA]</scope>
    <source>
        <strain evidence="1 2">AS_MEX2019</strain>
        <tissue evidence="1">Muscle</tissue>
    </source>
</reference>
<dbReference type="EMBL" id="JAHRIP010002820">
    <property type="protein sequence ID" value="MEQ2281108.1"/>
    <property type="molecule type" value="Genomic_DNA"/>
</dbReference>
<keyword evidence="2" id="KW-1185">Reference proteome</keyword>